<sequence length="45" mass="4496">MKKVALLVLVVTSFAASVAGAAKGDSLKTTSAASKVALFEPCPNC</sequence>
<dbReference type="EMBL" id="JBHRZG010000011">
    <property type="protein sequence ID" value="MFC3833448.1"/>
    <property type="molecule type" value="Genomic_DNA"/>
</dbReference>
<evidence type="ECO:0000313" key="2">
    <source>
        <dbReference type="EMBL" id="MFC3833448.1"/>
    </source>
</evidence>
<evidence type="ECO:0000313" key="3">
    <source>
        <dbReference type="Proteomes" id="UP001595803"/>
    </source>
</evidence>
<name>A0ABV7Z8T1_9DEIO</name>
<organism evidence="2 3">
    <name type="scientific">Deinococcus rufus</name>
    <dbReference type="NCBI Taxonomy" id="2136097"/>
    <lineage>
        <taxon>Bacteria</taxon>
        <taxon>Thermotogati</taxon>
        <taxon>Deinococcota</taxon>
        <taxon>Deinococci</taxon>
        <taxon>Deinococcales</taxon>
        <taxon>Deinococcaceae</taxon>
        <taxon>Deinococcus</taxon>
    </lineage>
</organism>
<gene>
    <name evidence="2" type="ORF">ACFOSB_11325</name>
</gene>
<evidence type="ECO:0000256" key="1">
    <source>
        <dbReference type="SAM" id="SignalP"/>
    </source>
</evidence>
<dbReference type="RefSeq" id="WP_380102018.1">
    <property type="nucleotide sequence ID" value="NZ_JBHRZG010000011.1"/>
</dbReference>
<feature type="chain" id="PRO_5046398606" evidence="1">
    <location>
        <begin position="22"/>
        <end position="45"/>
    </location>
</feature>
<accession>A0ABV7Z8T1</accession>
<keyword evidence="3" id="KW-1185">Reference proteome</keyword>
<protein>
    <submittedName>
        <fullName evidence="2">Uncharacterized protein</fullName>
    </submittedName>
</protein>
<proteinExistence type="predicted"/>
<reference evidence="3" key="1">
    <citation type="journal article" date="2019" name="Int. J. Syst. Evol. Microbiol.">
        <title>The Global Catalogue of Microorganisms (GCM) 10K type strain sequencing project: providing services to taxonomists for standard genome sequencing and annotation.</title>
        <authorList>
            <consortium name="The Broad Institute Genomics Platform"/>
            <consortium name="The Broad Institute Genome Sequencing Center for Infectious Disease"/>
            <person name="Wu L."/>
            <person name="Ma J."/>
        </authorList>
    </citation>
    <scope>NUCLEOTIDE SEQUENCE [LARGE SCALE GENOMIC DNA]</scope>
    <source>
        <strain evidence="3">CCTCC AB 2017081</strain>
    </source>
</reference>
<comment type="caution">
    <text evidence="2">The sequence shown here is derived from an EMBL/GenBank/DDBJ whole genome shotgun (WGS) entry which is preliminary data.</text>
</comment>
<keyword evidence="1" id="KW-0732">Signal</keyword>
<feature type="signal peptide" evidence="1">
    <location>
        <begin position="1"/>
        <end position="21"/>
    </location>
</feature>
<dbReference type="Proteomes" id="UP001595803">
    <property type="component" value="Unassembled WGS sequence"/>
</dbReference>